<keyword evidence="4 6" id="KW-1133">Transmembrane helix</keyword>
<dbReference type="EMBL" id="CAJNXB010000001">
    <property type="protein sequence ID" value="CAF2974066.1"/>
    <property type="molecule type" value="Genomic_DNA"/>
</dbReference>
<name>A0A818AI34_9BILA</name>
<accession>A0A818AI34</accession>
<dbReference type="Proteomes" id="UP000663862">
    <property type="component" value="Unassembled WGS sequence"/>
</dbReference>
<dbReference type="Proteomes" id="UP000663873">
    <property type="component" value="Unassembled WGS sequence"/>
</dbReference>
<keyword evidence="3 6" id="KW-0812">Transmembrane</keyword>
<dbReference type="Proteomes" id="UP000663869">
    <property type="component" value="Unassembled WGS sequence"/>
</dbReference>
<comment type="caution">
    <text evidence="8">The sequence shown here is derived from an EMBL/GenBank/DDBJ whole genome shotgun (WGS) entry which is preliminary data.</text>
</comment>
<evidence type="ECO:0000313" key="9">
    <source>
        <dbReference type="EMBL" id="CAF4287755.1"/>
    </source>
</evidence>
<dbReference type="GO" id="GO:0016020">
    <property type="term" value="C:membrane"/>
    <property type="evidence" value="ECO:0007669"/>
    <property type="project" value="UniProtKB-SubCell"/>
</dbReference>
<evidence type="ECO:0000313" key="8">
    <source>
        <dbReference type="EMBL" id="CAF3404708.1"/>
    </source>
</evidence>
<dbReference type="AlphaFoldDB" id="A0A818AI34"/>
<reference evidence="8" key="1">
    <citation type="submission" date="2021-02" db="EMBL/GenBank/DDBJ databases">
        <authorList>
            <person name="Nowell W R."/>
        </authorList>
    </citation>
    <scope>NUCLEOTIDE SEQUENCE</scope>
</reference>
<dbReference type="EMBL" id="CAJOBP010001481">
    <property type="protein sequence ID" value="CAF4287755.1"/>
    <property type="molecule type" value="Genomic_DNA"/>
</dbReference>
<dbReference type="EMBL" id="CAJOBQ010000973">
    <property type="protein sequence ID" value="CAF4440425.1"/>
    <property type="molecule type" value="Genomic_DNA"/>
</dbReference>
<gene>
    <name evidence="8" type="ORF">FME351_LOCUS9394</name>
    <name evidence="7" type="ORF">TIS948_LOCUS66</name>
    <name evidence="10" type="ORF">TSG867_LOCUS16135</name>
    <name evidence="9" type="ORF">UJA718_LOCUS11808</name>
</gene>
<comment type="subcellular location">
    <subcellularLocation>
        <location evidence="1">Membrane</location>
    </subcellularLocation>
</comment>
<evidence type="ECO:0000313" key="7">
    <source>
        <dbReference type="EMBL" id="CAF2974066.1"/>
    </source>
</evidence>
<dbReference type="Proteomes" id="UP000663825">
    <property type="component" value="Unassembled WGS sequence"/>
</dbReference>
<evidence type="ECO:0000313" key="12">
    <source>
        <dbReference type="Proteomes" id="UP000663873"/>
    </source>
</evidence>
<proteinExistence type="inferred from homology"/>
<feature type="transmembrane region" description="Helical" evidence="6">
    <location>
        <begin position="97"/>
        <end position="119"/>
    </location>
</feature>
<dbReference type="InterPro" id="IPR007593">
    <property type="entry name" value="CD225/Dispanin_fam"/>
</dbReference>
<organism evidence="8 11">
    <name type="scientific">Rotaria socialis</name>
    <dbReference type="NCBI Taxonomy" id="392032"/>
    <lineage>
        <taxon>Eukaryota</taxon>
        <taxon>Metazoa</taxon>
        <taxon>Spiralia</taxon>
        <taxon>Gnathifera</taxon>
        <taxon>Rotifera</taxon>
        <taxon>Eurotatoria</taxon>
        <taxon>Bdelloidea</taxon>
        <taxon>Philodinida</taxon>
        <taxon>Philodinidae</taxon>
        <taxon>Rotaria</taxon>
    </lineage>
</organism>
<evidence type="ECO:0000256" key="4">
    <source>
        <dbReference type="ARBA" id="ARBA00022989"/>
    </source>
</evidence>
<sequence>MTEILSRSTTKTVQISDVPLTHYLAVEGSNIEPDSQQFGLVVPSKRKISDTISTYIIWSIFYLLFIPFGIVCCYLPYKVSNFKTLNSYEIAEQWSKRTFVLNIMITILMFCITITVAMLHYDYEQRMTNFHVNQTHATGAYIPWQPGR</sequence>
<evidence type="ECO:0000313" key="10">
    <source>
        <dbReference type="EMBL" id="CAF4440425.1"/>
    </source>
</evidence>
<evidence type="ECO:0000313" key="11">
    <source>
        <dbReference type="Proteomes" id="UP000663869"/>
    </source>
</evidence>
<dbReference type="EMBL" id="CAJNYU010001021">
    <property type="protein sequence ID" value="CAF3404708.1"/>
    <property type="molecule type" value="Genomic_DNA"/>
</dbReference>
<protein>
    <submittedName>
        <fullName evidence="8">Uncharacterized protein</fullName>
    </submittedName>
</protein>
<evidence type="ECO:0000256" key="5">
    <source>
        <dbReference type="ARBA" id="ARBA00023136"/>
    </source>
</evidence>
<dbReference type="Pfam" id="PF04505">
    <property type="entry name" value="CD225"/>
    <property type="match status" value="1"/>
</dbReference>
<evidence type="ECO:0000256" key="2">
    <source>
        <dbReference type="ARBA" id="ARBA00006843"/>
    </source>
</evidence>
<comment type="similarity">
    <text evidence="2">Belongs to the CD225/Dispanin family.</text>
</comment>
<feature type="transmembrane region" description="Helical" evidence="6">
    <location>
        <begin position="55"/>
        <end position="77"/>
    </location>
</feature>
<keyword evidence="5 6" id="KW-0472">Membrane</keyword>
<evidence type="ECO:0000256" key="1">
    <source>
        <dbReference type="ARBA" id="ARBA00004370"/>
    </source>
</evidence>
<evidence type="ECO:0000256" key="6">
    <source>
        <dbReference type="SAM" id="Phobius"/>
    </source>
</evidence>
<dbReference type="OrthoDB" id="10040313at2759"/>
<keyword evidence="12" id="KW-1185">Reference proteome</keyword>
<evidence type="ECO:0000256" key="3">
    <source>
        <dbReference type="ARBA" id="ARBA00022692"/>
    </source>
</evidence>